<evidence type="ECO:0000256" key="3">
    <source>
        <dbReference type="ARBA" id="ARBA00023125"/>
    </source>
</evidence>
<reference evidence="7" key="1">
    <citation type="journal article" date="2019" name="Int. J. Syst. Evol. Microbiol.">
        <title>The Global Catalogue of Microorganisms (GCM) 10K type strain sequencing project: providing services to taxonomists for standard genome sequencing and annotation.</title>
        <authorList>
            <consortium name="The Broad Institute Genomics Platform"/>
            <consortium name="The Broad Institute Genome Sequencing Center for Infectious Disease"/>
            <person name="Wu L."/>
            <person name="Ma J."/>
        </authorList>
    </citation>
    <scope>NUCLEOTIDE SEQUENCE [LARGE SCALE GENOMIC DNA]</scope>
    <source>
        <strain evidence="7">CGMCC 1.16619</strain>
    </source>
</reference>
<evidence type="ECO:0000259" key="5">
    <source>
        <dbReference type="Pfam" id="PF13693"/>
    </source>
</evidence>
<evidence type="ECO:0000256" key="2">
    <source>
        <dbReference type="ARBA" id="ARBA00023015"/>
    </source>
</evidence>
<dbReference type="InterPro" id="IPR010982">
    <property type="entry name" value="Lambda_DNA-bd_dom_sf"/>
</dbReference>
<name>A0ABW0QKR6_9GAMM</name>
<feature type="domain" description="Ner winged helix-turn-helix DNA-binding" evidence="5">
    <location>
        <begin position="14"/>
        <end position="86"/>
    </location>
</feature>
<keyword evidence="7" id="KW-1185">Reference proteome</keyword>
<keyword evidence="2" id="KW-0805">Transcription regulation</keyword>
<dbReference type="RefSeq" id="WP_377318174.1">
    <property type="nucleotide sequence ID" value="NZ_JBHSNF010000001.1"/>
</dbReference>
<evidence type="ECO:0000313" key="6">
    <source>
        <dbReference type="EMBL" id="MFC5525260.1"/>
    </source>
</evidence>
<comment type="similarity">
    <text evidence="1">Belongs to the ner transcriptional regulatory family.</text>
</comment>
<dbReference type="EMBL" id="JBHSNF010000001">
    <property type="protein sequence ID" value="MFC5525260.1"/>
    <property type="molecule type" value="Genomic_DNA"/>
</dbReference>
<organism evidence="6 7">
    <name type="scientific">Rhodanobacter ginsengisoli</name>
    <dbReference type="NCBI Taxonomy" id="418646"/>
    <lineage>
        <taxon>Bacteria</taxon>
        <taxon>Pseudomonadati</taxon>
        <taxon>Pseudomonadota</taxon>
        <taxon>Gammaproteobacteria</taxon>
        <taxon>Lysobacterales</taxon>
        <taxon>Rhodanobacteraceae</taxon>
        <taxon>Rhodanobacter</taxon>
    </lineage>
</organism>
<dbReference type="SUPFAM" id="SSF47413">
    <property type="entry name" value="lambda repressor-like DNA-binding domains"/>
    <property type="match status" value="1"/>
</dbReference>
<proteinExistence type="inferred from homology"/>
<gene>
    <name evidence="6" type="ORF">ACFPPA_05835</name>
</gene>
<comment type="caution">
    <text evidence="6">The sequence shown here is derived from an EMBL/GenBank/DDBJ whole genome shotgun (WGS) entry which is preliminary data.</text>
</comment>
<accession>A0ABW0QKR6</accession>
<keyword evidence="4" id="KW-0804">Transcription</keyword>
<protein>
    <submittedName>
        <fullName evidence="6">Helix-turn-helix domain-containing protein</fullName>
    </submittedName>
</protein>
<dbReference type="Gene3D" id="1.10.260.40">
    <property type="entry name" value="lambda repressor-like DNA-binding domains"/>
    <property type="match status" value="1"/>
</dbReference>
<evidence type="ECO:0000256" key="4">
    <source>
        <dbReference type="ARBA" id="ARBA00023163"/>
    </source>
</evidence>
<evidence type="ECO:0000256" key="1">
    <source>
        <dbReference type="ARBA" id="ARBA00006157"/>
    </source>
</evidence>
<dbReference type="Proteomes" id="UP001596114">
    <property type="component" value="Unassembled WGS sequence"/>
</dbReference>
<dbReference type="InterPro" id="IPR038722">
    <property type="entry name" value="Ner_HTH_dom"/>
</dbReference>
<dbReference type="Pfam" id="PF13693">
    <property type="entry name" value="HTH_35"/>
    <property type="match status" value="1"/>
</dbReference>
<keyword evidence="3" id="KW-0238">DNA-binding</keyword>
<sequence length="118" mass="13043">MSTATAQKKPVITDWHAADIVAALRKKGWSLQQLALFHGYASRTSLAKALAQPYPKAEQIIAEALGIEAREIWPTRYNADGTTNRTRGMKPMRPEHIRIVSKATTVARGGNPQNRQGH</sequence>
<evidence type="ECO:0000313" key="7">
    <source>
        <dbReference type="Proteomes" id="UP001596114"/>
    </source>
</evidence>